<dbReference type="Proteomes" id="UP000054217">
    <property type="component" value="Unassembled WGS sequence"/>
</dbReference>
<reference evidence="1 2" key="1">
    <citation type="submission" date="2014-04" db="EMBL/GenBank/DDBJ databases">
        <authorList>
            <consortium name="DOE Joint Genome Institute"/>
            <person name="Kuo A."/>
            <person name="Kohler A."/>
            <person name="Costa M.D."/>
            <person name="Nagy L.G."/>
            <person name="Floudas D."/>
            <person name="Copeland A."/>
            <person name="Barry K.W."/>
            <person name="Cichocki N."/>
            <person name="Veneault-Fourrey C."/>
            <person name="LaButti K."/>
            <person name="Lindquist E.A."/>
            <person name="Lipzen A."/>
            <person name="Lundell T."/>
            <person name="Morin E."/>
            <person name="Murat C."/>
            <person name="Sun H."/>
            <person name="Tunlid A."/>
            <person name="Henrissat B."/>
            <person name="Grigoriev I.V."/>
            <person name="Hibbett D.S."/>
            <person name="Martin F."/>
            <person name="Nordberg H.P."/>
            <person name="Cantor M.N."/>
            <person name="Hua S.X."/>
        </authorList>
    </citation>
    <scope>NUCLEOTIDE SEQUENCE [LARGE SCALE GENOMIC DNA]</scope>
    <source>
        <strain evidence="1 2">Marx 270</strain>
    </source>
</reference>
<keyword evidence="2" id="KW-1185">Reference proteome</keyword>
<dbReference type="HOGENOM" id="CLU_046434_0_0_1"/>
<reference evidence="2" key="2">
    <citation type="submission" date="2015-01" db="EMBL/GenBank/DDBJ databases">
        <title>Evolutionary Origins and Diversification of the Mycorrhizal Mutualists.</title>
        <authorList>
            <consortium name="DOE Joint Genome Institute"/>
            <consortium name="Mycorrhizal Genomics Consortium"/>
            <person name="Kohler A."/>
            <person name="Kuo A."/>
            <person name="Nagy L.G."/>
            <person name="Floudas D."/>
            <person name="Copeland A."/>
            <person name="Barry K.W."/>
            <person name="Cichocki N."/>
            <person name="Veneault-Fourrey C."/>
            <person name="LaButti K."/>
            <person name="Lindquist E.A."/>
            <person name="Lipzen A."/>
            <person name="Lundell T."/>
            <person name="Morin E."/>
            <person name="Murat C."/>
            <person name="Riley R."/>
            <person name="Ohm R."/>
            <person name="Sun H."/>
            <person name="Tunlid A."/>
            <person name="Henrissat B."/>
            <person name="Grigoriev I.V."/>
            <person name="Hibbett D.S."/>
            <person name="Martin F."/>
        </authorList>
    </citation>
    <scope>NUCLEOTIDE SEQUENCE [LARGE SCALE GENOMIC DNA]</scope>
    <source>
        <strain evidence="2">Marx 270</strain>
    </source>
</reference>
<protein>
    <submittedName>
        <fullName evidence="1">Uncharacterized protein</fullName>
    </submittedName>
</protein>
<dbReference type="InParanoid" id="A0A0C3P1V1"/>
<dbReference type="AlphaFoldDB" id="A0A0C3P1V1"/>
<dbReference type="EMBL" id="KN831989">
    <property type="protein sequence ID" value="KIO01299.1"/>
    <property type="molecule type" value="Genomic_DNA"/>
</dbReference>
<organism evidence="1 2">
    <name type="scientific">Pisolithus tinctorius Marx 270</name>
    <dbReference type="NCBI Taxonomy" id="870435"/>
    <lineage>
        <taxon>Eukaryota</taxon>
        <taxon>Fungi</taxon>
        <taxon>Dikarya</taxon>
        <taxon>Basidiomycota</taxon>
        <taxon>Agaricomycotina</taxon>
        <taxon>Agaricomycetes</taxon>
        <taxon>Agaricomycetidae</taxon>
        <taxon>Boletales</taxon>
        <taxon>Sclerodermatineae</taxon>
        <taxon>Pisolithaceae</taxon>
        <taxon>Pisolithus</taxon>
    </lineage>
</organism>
<sequence length="260" mass="28242">MIKDINASSTAPADVLALITSSNSPLLSVSVVDTLKESTLAIYAATMNLASHAKLFFGDTSSNVTILKGDSEDVTELVLSGVFEIDCQGLFIAPNGGFNPKNAFSHESSETKLMCNLLAVQCDAVYGFMQQDFPLIISNIRALEKLMPLKKGETLLLCMCESHGMLCIHLSHALFTKKDNDDDPGSIAHNDEHVPFFQCFRSHVHVSEEATTAWPVPDNIKDMLHCAACTHNISPLPAFDIDGTPIQPVDVTRPKQQGLL</sequence>
<evidence type="ECO:0000313" key="2">
    <source>
        <dbReference type="Proteomes" id="UP000054217"/>
    </source>
</evidence>
<name>A0A0C3P1V1_PISTI</name>
<gene>
    <name evidence="1" type="ORF">M404DRAFT_150595</name>
</gene>
<accession>A0A0C3P1V1</accession>
<proteinExistence type="predicted"/>
<evidence type="ECO:0000313" key="1">
    <source>
        <dbReference type="EMBL" id="KIO01299.1"/>
    </source>
</evidence>
<dbReference type="OrthoDB" id="2690753at2759"/>